<dbReference type="RefSeq" id="XP_022821336.1">
    <property type="nucleotide sequence ID" value="XM_022965568.1"/>
</dbReference>
<dbReference type="PANTHER" id="PTHR11610:SF190">
    <property type="entry name" value="VITELLOGENIN-3-LIKE PROTEIN"/>
    <property type="match status" value="1"/>
</dbReference>
<feature type="chain" id="PRO_5039906354" evidence="5">
    <location>
        <begin position="20"/>
        <end position="325"/>
    </location>
</feature>
<gene>
    <name evidence="8" type="primary">LOC111352880</name>
</gene>
<dbReference type="Proteomes" id="UP000301870">
    <property type="component" value="Chromosome 16"/>
</dbReference>
<dbReference type="InterPro" id="IPR000734">
    <property type="entry name" value="TAG_lipase"/>
</dbReference>
<reference evidence="8" key="1">
    <citation type="submission" date="2025-08" db="UniProtKB">
        <authorList>
            <consortium name="RefSeq"/>
        </authorList>
    </citation>
    <scope>IDENTIFICATION</scope>
    <source>
        <strain evidence="8">Ishihara</strain>
        <tissue evidence="8">Whole body</tissue>
    </source>
</reference>
<keyword evidence="7" id="KW-1185">Reference proteome</keyword>
<dbReference type="InterPro" id="IPR013818">
    <property type="entry name" value="Lipase"/>
</dbReference>
<evidence type="ECO:0000256" key="5">
    <source>
        <dbReference type="SAM" id="SignalP"/>
    </source>
</evidence>
<dbReference type="GO" id="GO:0016298">
    <property type="term" value="F:lipase activity"/>
    <property type="evidence" value="ECO:0007669"/>
    <property type="project" value="InterPro"/>
</dbReference>
<proteinExistence type="inferred from homology"/>
<evidence type="ECO:0000259" key="6">
    <source>
        <dbReference type="Pfam" id="PF00151"/>
    </source>
</evidence>
<dbReference type="KEGG" id="sliu:111352880"/>
<name>A0A9J7IN79_SPOLT</name>
<evidence type="ECO:0000256" key="1">
    <source>
        <dbReference type="ARBA" id="ARBA00004613"/>
    </source>
</evidence>
<dbReference type="InterPro" id="IPR029058">
    <property type="entry name" value="AB_hydrolase_fold"/>
</dbReference>
<organism evidence="7 8">
    <name type="scientific">Spodoptera litura</name>
    <name type="common">Asian cotton leafworm</name>
    <dbReference type="NCBI Taxonomy" id="69820"/>
    <lineage>
        <taxon>Eukaryota</taxon>
        <taxon>Metazoa</taxon>
        <taxon>Ecdysozoa</taxon>
        <taxon>Arthropoda</taxon>
        <taxon>Hexapoda</taxon>
        <taxon>Insecta</taxon>
        <taxon>Pterygota</taxon>
        <taxon>Neoptera</taxon>
        <taxon>Endopterygota</taxon>
        <taxon>Lepidoptera</taxon>
        <taxon>Glossata</taxon>
        <taxon>Ditrysia</taxon>
        <taxon>Noctuoidea</taxon>
        <taxon>Noctuidae</taxon>
        <taxon>Amphipyrinae</taxon>
        <taxon>Spodoptera</taxon>
    </lineage>
</organism>
<comment type="similarity">
    <text evidence="2 4">Belongs to the AB hydrolase superfamily. Lipase family.</text>
</comment>
<accession>A0A9J7IN79</accession>
<evidence type="ECO:0000313" key="8">
    <source>
        <dbReference type="RefSeq" id="XP_022821336.1"/>
    </source>
</evidence>
<dbReference type="Pfam" id="PF00151">
    <property type="entry name" value="Lipase"/>
    <property type="match status" value="1"/>
</dbReference>
<comment type="subcellular location">
    <subcellularLocation>
        <location evidence="1">Secreted</location>
    </subcellularLocation>
</comment>
<dbReference type="GO" id="GO:0016042">
    <property type="term" value="P:lipid catabolic process"/>
    <property type="evidence" value="ECO:0007669"/>
    <property type="project" value="TreeGrafter"/>
</dbReference>
<protein>
    <submittedName>
        <fullName evidence="8">Lipase member H-like</fullName>
    </submittedName>
</protein>
<dbReference type="Gene3D" id="3.40.50.1820">
    <property type="entry name" value="alpha/beta hydrolase"/>
    <property type="match status" value="1"/>
</dbReference>
<dbReference type="SUPFAM" id="SSF53474">
    <property type="entry name" value="alpha/beta-Hydrolases"/>
    <property type="match status" value="1"/>
</dbReference>
<dbReference type="OrthoDB" id="6770740at2759"/>
<evidence type="ECO:0000256" key="3">
    <source>
        <dbReference type="ARBA" id="ARBA00022525"/>
    </source>
</evidence>
<evidence type="ECO:0000256" key="4">
    <source>
        <dbReference type="RuleBase" id="RU004262"/>
    </source>
</evidence>
<evidence type="ECO:0000256" key="2">
    <source>
        <dbReference type="ARBA" id="ARBA00010701"/>
    </source>
</evidence>
<dbReference type="AlphaFoldDB" id="A0A9J7IN79"/>
<evidence type="ECO:0000313" key="7">
    <source>
        <dbReference type="Proteomes" id="UP000301870"/>
    </source>
</evidence>
<dbReference type="GO" id="GO:0005615">
    <property type="term" value="C:extracellular space"/>
    <property type="evidence" value="ECO:0007669"/>
    <property type="project" value="TreeGrafter"/>
</dbReference>
<feature type="signal peptide" evidence="5">
    <location>
        <begin position="1"/>
        <end position="19"/>
    </location>
</feature>
<sequence>MRMLSFYLFSFICLNGVTHISGGLDGWLLDLFVKCPVNRNQSLDVSQIKVYFYDFHRGRSKVFPIDNAAKKILSFHKLDKNKMFYMFVSGFATYINRTTAHLVRETFKHVPNSYLIIIDHSAYTNNTDYGPKTSYERSVQHVYSIGVKLAQMLVQLNQGGIRASHIHAIGHSLGSQMLGHVGANFNKATGFKIGRITALDPAGPCFKNSLKEEQIRAGVADYVEVYHCDDGGLGTSSVLGDTDLYMNKGSDQPKCNFPSVNKCSHKVCVAMWMASVTHRFTARQCNNYKLFKQRKCTSNKTTTAGFWNPGTAKGIYYFSTEDYKY</sequence>
<keyword evidence="3" id="KW-0964">Secreted</keyword>
<keyword evidence="5" id="KW-0732">Signal</keyword>
<dbReference type="GeneID" id="111352880"/>
<dbReference type="PANTHER" id="PTHR11610">
    <property type="entry name" value="LIPASE"/>
    <property type="match status" value="1"/>
</dbReference>
<feature type="domain" description="Lipase" evidence="6">
    <location>
        <begin position="71"/>
        <end position="298"/>
    </location>
</feature>